<keyword evidence="2" id="KW-1185">Reference proteome</keyword>
<evidence type="ECO:0000313" key="1">
    <source>
        <dbReference type="EMBL" id="CAG8632423.1"/>
    </source>
</evidence>
<organism evidence="1 2">
    <name type="scientific">Funneliformis mosseae</name>
    <name type="common">Endomycorrhizal fungus</name>
    <name type="synonym">Glomus mosseae</name>
    <dbReference type="NCBI Taxonomy" id="27381"/>
    <lineage>
        <taxon>Eukaryota</taxon>
        <taxon>Fungi</taxon>
        <taxon>Fungi incertae sedis</taxon>
        <taxon>Mucoromycota</taxon>
        <taxon>Glomeromycotina</taxon>
        <taxon>Glomeromycetes</taxon>
        <taxon>Glomerales</taxon>
        <taxon>Glomeraceae</taxon>
        <taxon>Funneliformis</taxon>
    </lineage>
</organism>
<proteinExistence type="predicted"/>
<gene>
    <name evidence="1" type="ORF">FMOSSE_LOCUS10558</name>
</gene>
<evidence type="ECO:0000313" key="2">
    <source>
        <dbReference type="Proteomes" id="UP000789375"/>
    </source>
</evidence>
<accession>A0A9N9DEB0</accession>
<comment type="caution">
    <text evidence="1">The sequence shown here is derived from an EMBL/GenBank/DDBJ whole genome shotgun (WGS) entry which is preliminary data.</text>
</comment>
<dbReference type="AlphaFoldDB" id="A0A9N9DEB0"/>
<dbReference type="EMBL" id="CAJVPP010003559">
    <property type="protein sequence ID" value="CAG8632423.1"/>
    <property type="molecule type" value="Genomic_DNA"/>
</dbReference>
<reference evidence="1" key="1">
    <citation type="submission" date="2021-06" db="EMBL/GenBank/DDBJ databases">
        <authorList>
            <person name="Kallberg Y."/>
            <person name="Tangrot J."/>
            <person name="Rosling A."/>
        </authorList>
    </citation>
    <scope>NUCLEOTIDE SEQUENCE</scope>
    <source>
        <strain evidence="1">87-6 pot B 2015</strain>
    </source>
</reference>
<sequence>MRFQMIIWKKRLISSAKLEVKNTEYSTNNWIRAQQKQKNINEYSVSSIKAAVSAIYRHSHQRSVITNYNLLAMITQC</sequence>
<protein>
    <submittedName>
        <fullName evidence="1">10425_t:CDS:1</fullName>
    </submittedName>
</protein>
<name>A0A9N9DEB0_FUNMO</name>
<dbReference type="Proteomes" id="UP000789375">
    <property type="component" value="Unassembled WGS sequence"/>
</dbReference>